<proteinExistence type="predicted"/>
<dbReference type="AlphaFoldDB" id="A0A7E4V876"/>
<feature type="compositionally biased region" description="Basic and acidic residues" evidence="1">
    <location>
        <begin position="270"/>
        <end position="313"/>
    </location>
</feature>
<reference evidence="3" key="2">
    <citation type="submission" date="2020-10" db="UniProtKB">
        <authorList>
            <consortium name="WormBaseParasite"/>
        </authorList>
    </citation>
    <scope>IDENTIFICATION</scope>
</reference>
<protein>
    <submittedName>
        <fullName evidence="3">Uncharacterized protein</fullName>
    </submittedName>
</protein>
<feature type="region of interest" description="Disordered" evidence="1">
    <location>
        <begin position="265"/>
        <end position="313"/>
    </location>
</feature>
<evidence type="ECO:0000313" key="2">
    <source>
        <dbReference type="Proteomes" id="UP000492821"/>
    </source>
</evidence>
<keyword evidence="2" id="KW-1185">Reference proteome</keyword>
<reference evidence="2" key="1">
    <citation type="journal article" date="2013" name="Genetics">
        <title>The draft genome and transcriptome of Panagrellus redivivus are shaped by the harsh demands of a free-living lifestyle.</title>
        <authorList>
            <person name="Srinivasan J."/>
            <person name="Dillman A.R."/>
            <person name="Macchietto M.G."/>
            <person name="Heikkinen L."/>
            <person name="Lakso M."/>
            <person name="Fracchia K.M."/>
            <person name="Antoshechkin I."/>
            <person name="Mortazavi A."/>
            <person name="Wong G."/>
            <person name="Sternberg P.W."/>
        </authorList>
    </citation>
    <scope>NUCLEOTIDE SEQUENCE [LARGE SCALE GENOMIC DNA]</scope>
    <source>
        <strain evidence="2">MT8872</strain>
    </source>
</reference>
<sequence>MPIDTCNMLAILWDGMALECSHPLNPKLHKCFIRRRIQTEFFGNDAANISCFERDIDDNSCNGPTSKYYTLDDDDNYIFEYCCTEANCAVSPITFKMTTELLPHFHTELTPSSFEIFVFVNLLAMFVFTRRSINSAKLFFEHAPLKFRDNFVVKRIPMATVMERLRKEGVDPTRAVMTRSNLCVHDTMAILTERRRQELARHMAMETGGRVDAFTAKMDTERMNRYTRRIYLENKRCGMLAKLNMLRKTEIELFKEHEHERIHLFQFNDKPNETEKDRTEQSKAEKASQKDGSEPQPDGSKKPTESKGAEPAK</sequence>
<organism evidence="2 3">
    <name type="scientific">Panagrellus redivivus</name>
    <name type="common">Microworm</name>
    <dbReference type="NCBI Taxonomy" id="6233"/>
    <lineage>
        <taxon>Eukaryota</taxon>
        <taxon>Metazoa</taxon>
        <taxon>Ecdysozoa</taxon>
        <taxon>Nematoda</taxon>
        <taxon>Chromadorea</taxon>
        <taxon>Rhabditida</taxon>
        <taxon>Tylenchina</taxon>
        <taxon>Panagrolaimomorpha</taxon>
        <taxon>Panagrolaimoidea</taxon>
        <taxon>Panagrolaimidae</taxon>
        <taxon>Panagrellus</taxon>
    </lineage>
</organism>
<evidence type="ECO:0000256" key="1">
    <source>
        <dbReference type="SAM" id="MobiDB-lite"/>
    </source>
</evidence>
<accession>A0A7E4V876</accession>
<dbReference type="Proteomes" id="UP000492821">
    <property type="component" value="Unassembled WGS sequence"/>
</dbReference>
<name>A0A7E4V876_PANRE</name>
<evidence type="ECO:0000313" key="3">
    <source>
        <dbReference type="WBParaSite" id="Pan_g17675.t1"/>
    </source>
</evidence>
<dbReference type="WBParaSite" id="Pan_g17675.t1">
    <property type="protein sequence ID" value="Pan_g17675.t1"/>
    <property type="gene ID" value="Pan_g17675"/>
</dbReference>